<dbReference type="SUPFAM" id="SSF51905">
    <property type="entry name" value="FAD/NAD(P)-binding domain"/>
    <property type="match status" value="1"/>
</dbReference>
<feature type="binding site" evidence="14">
    <location>
        <begin position="150"/>
        <end position="152"/>
    </location>
    <ligand>
        <name>FAD</name>
        <dbReference type="ChEBI" id="CHEBI:57692"/>
    </ligand>
</feature>
<dbReference type="Proteomes" id="UP000309544">
    <property type="component" value="Unassembled WGS sequence"/>
</dbReference>
<accession>A0A5C4S1K9</accession>
<feature type="domain" description="Pyridine nucleotide-disulphide oxidoreductase dimerisation" evidence="17">
    <location>
        <begin position="353"/>
        <end position="462"/>
    </location>
</feature>
<dbReference type="PROSITE" id="PS00076">
    <property type="entry name" value="PYRIDINE_REDOX_1"/>
    <property type="match status" value="1"/>
</dbReference>
<keyword evidence="9 14" id="KW-0520">NAD</keyword>
<evidence type="ECO:0000256" key="3">
    <source>
        <dbReference type="ARBA" id="ARBA00012608"/>
    </source>
</evidence>
<gene>
    <name evidence="19" type="primary">lpdA</name>
    <name evidence="19" type="ORF">FGF68_03955</name>
</gene>
<feature type="binding site" evidence="14">
    <location>
        <begin position="187"/>
        <end position="194"/>
    </location>
    <ligand>
        <name>NAD(+)</name>
        <dbReference type="ChEBI" id="CHEBI:57540"/>
    </ligand>
</feature>
<dbReference type="GO" id="GO:0005737">
    <property type="term" value="C:cytoplasm"/>
    <property type="evidence" value="ECO:0007669"/>
    <property type="project" value="UniProtKB-SubCell"/>
</dbReference>
<feature type="disulfide bond" description="Redox-active" evidence="15">
    <location>
        <begin position="49"/>
        <end position="54"/>
    </location>
</feature>
<comment type="subcellular location">
    <subcellularLocation>
        <location evidence="1">Cytoplasm</location>
    </subcellularLocation>
</comment>
<feature type="active site" description="Proton acceptor" evidence="13">
    <location>
        <position position="451"/>
    </location>
</feature>
<evidence type="ECO:0000256" key="10">
    <source>
        <dbReference type="ARBA" id="ARBA00023157"/>
    </source>
</evidence>
<dbReference type="InterPro" id="IPR023753">
    <property type="entry name" value="FAD/NAD-binding_dom"/>
</dbReference>
<evidence type="ECO:0000256" key="5">
    <source>
        <dbReference type="ARBA" id="ARBA00022490"/>
    </source>
</evidence>
<feature type="binding site" evidence="14">
    <location>
        <position position="278"/>
    </location>
    <ligand>
        <name>NAD(+)</name>
        <dbReference type="ChEBI" id="CHEBI:57540"/>
    </ligand>
</feature>
<keyword evidence="6 16" id="KW-0285">Flavoprotein</keyword>
<evidence type="ECO:0000256" key="9">
    <source>
        <dbReference type="ARBA" id="ARBA00023027"/>
    </source>
</evidence>
<dbReference type="GO" id="GO:0004148">
    <property type="term" value="F:dihydrolipoyl dehydrogenase (NADH) activity"/>
    <property type="evidence" value="ECO:0007669"/>
    <property type="project" value="UniProtKB-EC"/>
</dbReference>
<feature type="domain" description="FAD/NAD(P)-binding" evidence="18">
    <location>
        <begin position="12"/>
        <end position="333"/>
    </location>
</feature>
<evidence type="ECO:0000256" key="7">
    <source>
        <dbReference type="ARBA" id="ARBA00022827"/>
    </source>
</evidence>
<keyword evidence="8 16" id="KW-0560">Oxidoreductase</keyword>
<organism evidence="19 20">
    <name type="scientific">Prosthecochloris vibrioformis</name>
    <name type="common">Chlorobium vibrioforme</name>
    <dbReference type="NCBI Taxonomy" id="1098"/>
    <lineage>
        <taxon>Bacteria</taxon>
        <taxon>Pseudomonadati</taxon>
        <taxon>Chlorobiota</taxon>
        <taxon>Chlorobiia</taxon>
        <taxon>Chlorobiales</taxon>
        <taxon>Chlorobiaceae</taxon>
        <taxon>Prosthecochloris</taxon>
    </lineage>
</organism>
<evidence type="ECO:0000256" key="15">
    <source>
        <dbReference type="PIRSR" id="PIRSR000350-4"/>
    </source>
</evidence>
<dbReference type="Pfam" id="PF02852">
    <property type="entry name" value="Pyr_redox_dim"/>
    <property type="match status" value="1"/>
</dbReference>
<dbReference type="AlphaFoldDB" id="A0A5C4S1K9"/>
<evidence type="ECO:0000259" key="18">
    <source>
        <dbReference type="Pfam" id="PF07992"/>
    </source>
</evidence>
<keyword evidence="5" id="KW-0963">Cytoplasm</keyword>
<dbReference type="InterPro" id="IPR050151">
    <property type="entry name" value="Class-I_Pyr_Nuc-Dis_Oxidored"/>
</dbReference>
<keyword evidence="11 16" id="KW-0676">Redox-active center</keyword>
<dbReference type="InterPro" id="IPR006258">
    <property type="entry name" value="Lipoamide_DH"/>
</dbReference>
<dbReference type="PIRSF" id="PIRSF000350">
    <property type="entry name" value="Mercury_reductase_MerA"/>
    <property type="match status" value="1"/>
</dbReference>
<comment type="caution">
    <text evidence="19">The sequence shown here is derived from an EMBL/GenBank/DDBJ whole genome shotgun (WGS) entry which is preliminary data.</text>
</comment>
<dbReference type="InterPro" id="IPR001100">
    <property type="entry name" value="Pyr_nuc-diS_OxRdtase"/>
</dbReference>
<dbReference type="GO" id="GO:0006103">
    <property type="term" value="P:2-oxoglutarate metabolic process"/>
    <property type="evidence" value="ECO:0007669"/>
    <property type="project" value="TreeGrafter"/>
</dbReference>
<dbReference type="SUPFAM" id="SSF55424">
    <property type="entry name" value="FAD/NAD-linked reductases, dimerisation (C-terminal) domain"/>
    <property type="match status" value="1"/>
</dbReference>
<sequence length="469" mass="49226">MKEPRSSHSFDYDLIVIGSGPGGFDAAMHASKSGLRTAIVEQGALGGVCVNWGCIPTKALLRSAEVIRLVTESTQFGLTAGETQVDPAQAVKRSRKVVLLSSKGVESSLKKQGVDIIRGHATFTSPNSLQVTSDNSEPRTLTALHTIIATGSRPRHIPVMPPDGQRIITSREALVLKEAPGTMVVAGGGAIGLEMAWYYNALGTHVTIVEMMERILPLEDADISRALEASLRKAGIDLCTGAAISSAEINDESVSVSVNMHDGTPLQLEGDILLVAAGVTPNSEGLNLEELGIGLDRGFITTDGHCRTGVPGIYAIGDVRGGMLLAHKASAEARIAVETILGKVTSPVDSTKIPRCVYAEPAVACVGMTEEEAASNGRDLTIGRSLFSASGKASAYGVREGFVKLVFDRTSQVLLGAHLIGHGAVELIGELSLARHLEVTASQIASVIHAHPTLSETVREAAEDALCQH</sequence>
<dbReference type="Gene3D" id="3.30.390.30">
    <property type="match status" value="1"/>
</dbReference>
<evidence type="ECO:0000313" key="20">
    <source>
        <dbReference type="Proteomes" id="UP000309544"/>
    </source>
</evidence>
<dbReference type="Gene3D" id="3.50.50.60">
    <property type="entry name" value="FAD/NAD(P)-binding domain"/>
    <property type="match status" value="2"/>
</dbReference>
<comment type="cofactor">
    <cofactor evidence="14 16">
        <name>FAD</name>
        <dbReference type="ChEBI" id="CHEBI:57692"/>
    </cofactor>
    <text evidence="14 16">Binds 1 FAD per subunit.</text>
</comment>
<evidence type="ECO:0000256" key="8">
    <source>
        <dbReference type="ARBA" id="ARBA00023002"/>
    </source>
</evidence>
<dbReference type="EC" id="1.8.1.4" evidence="3 16"/>
<evidence type="ECO:0000256" key="14">
    <source>
        <dbReference type="PIRSR" id="PIRSR000350-3"/>
    </source>
</evidence>
<evidence type="ECO:0000256" key="4">
    <source>
        <dbReference type="ARBA" id="ARBA00016961"/>
    </source>
</evidence>
<dbReference type="PRINTS" id="PR00368">
    <property type="entry name" value="FADPNR"/>
</dbReference>
<dbReference type="PANTHER" id="PTHR22912">
    <property type="entry name" value="DISULFIDE OXIDOREDUCTASE"/>
    <property type="match status" value="1"/>
</dbReference>
<keyword evidence="7 14" id="KW-0274">FAD</keyword>
<evidence type="ECO:0000259" key="17">
    <source>
        <dbReference type="Pfam" id="PF02852"/>
    </source>
</evidence>
<dbReference type="PANTHER" id="PTHR22912:SF217">
    <property type="entry name" value="DIHYDROLIPOYL DEHYDROGENASE"/>
    <property type="match status" value="1"/>
</dbReference>
<dbReference type="InterPro" id="IPR004099">
    <property type="entry name" value="Pyr_nucl-diS_OxRdtase_dimer"/>
</dbReference>
<reference evidence="19 20" key="1">
    <citation type="submission" date="2019-05" db="EMBL/GenBank/DDBJ databases">
        <title>Draft Whole-Genome sequence of the green sulfur bacterium Prosthecochloris vibrioformis DSM 260.</title>
        <authorList>
            <person name="Meyer T.E."/>
            <person name="Kyndt J.A."/>
        </authorList>
    </citation>
    <scope>NUCLEOTIDE SEQUENCE [LARGE SCALE GENOMIC DNA]</scope>
    <source>
        <strain evidence="19 20">DSM 260</strain>
    </source>
</reference>
<evidence type="ECO:0000256" key="2">
    <source>
        <dbReference type="ARBA" id="ARBA00007532"/>
    </source>
</evidence>
<keyword evidence="14" id="KW-0547">Nucleotide-binding</keyword>
<feature type="binding site" evidence="14">
    <location>
        <position position="210"/>
    </location>
    <ligand>
        <name>NAD(+)</name>
        <dbReference type="ChEBI" id="CHEBI:57540"/>
    </ligand>
</feature>
<dbReference type="Pfam" id="PF07992">
    <property type="entry name" value="Pyr_redox_2"/>
    <property type="match status" value="1"/>
</dbReference>
<proteinExistence type="inferred from homology"/>
<evidence type="ECO:0000256" key="13">
    <source>
        <dbReference type="PIRSR" id="PIRSR000350-2"/>
    </source>
</evidence>
<evidence type="ECO:0000256" key="16">
    <source>
        <dbReference type="RuleBase" id="RU003692"/>
    </source>
</evidence>
<name>A0A5C4S1K9_PROVB</name>
<evidence type="ECO:0000256" key="11">
    <source>
        <dbReference type="ARBA" id="ARBA00023284"/>
    </source>
</evidence>
<keyword evidence="10" id="KW-1015">Disulfide bond</keyword>
<dbReference type="GO" id="GO:0050660">
    <property type="term" value="F:flavin adenine dinucleotide binding"/>
    <property type="evidence" value="ECO:0007669"/>
    <property type="project" value="InterPro"/>
</dbReference>
<dbReference type="NCBIfam" id="TIGR01350">
    <property type="entry name" value="lipoamide_DH"/>
    <property type="match status" value="1"/>
</dbReference>
<dbReference type="RefSeq" id="WP_139626312.1">
    <property type="nucleotide sequence ID" value="NZ_VDCI01000002.1"/>
</dbReference>
<dbReference type="InterPro" id="IPR016156">
    <property type="entry name" value="FAD/NAD-linked_Rdtase_dimer_sf"/>
</dbReference>
<protein>
    <recommendedName>
        <fullName evidence="4 16">Dihydrolipoyl dehydrogenase</fullName>
        <ecNumber evidence="3 16">1.8.1.4</ecNumber>
    </recommendedName>
</protein>
<comment type="catalytic activity">
    <reaction evidence="12 16">
        <text>N(6)-[(R)-dihydrolipoyl]-L-lysyl-[protein] + NAD(+) = N(6)-[(R)-lipoyl]-L-lysyl-[protein] + NADH + H(+)</text>
        <dbReference type="Rhea" id="RHEA:15045"/>
        <dbReference type="Rhea" id="RHEA-COMP:10474"/>
        <dbReference type="Rhea" id="RHEA-COMP:10475"/>
        <dbReference type="ChEBI" id="CHEBI:15378"/>
        <dbReference type="ChEBI" id="CHEBI:57540"/>
        <dbReference type="ChEBI" id="CHEBI:57945"/>
        <dbReference type="ChEBI" id="CHEBI:83099"/>
        <dbReference type="ChEBI" id="CHEBI:83100"/>
        <dbReference type="EC" id="1.8.1.4"/>
    </reaction>
</comment>
<comment type="miscellaneous">
    <text evidence="16">The active site is a redox-active disulfide bond.</text>
</comment>
<dbReference type="FunFam" id="3.30.390.30:FF:000001">
    <property type="entry name" value="Dihydrolipoyl dehydrogenase"/>
    <property type="match status" value="1"/>
</dbReference>
<evidence type="ECO:0000256" key="1">
    <source>
        <dbReference type="ARBA" id="ARBA00004496"/>
    </source>
</evidence>
<dbReference type="InterPro" id="IPR036188">
    <property type="entry name" value="FAD/NAD-bd_sf"/>
</dbReference>
<dbReference type="InterPro" id="IPR012999">
    <property type="entry name" value="Pyr_OxRdtase_I_AS"/>
</dbReference>
<keyword evidence="20" id="KW-1185">Reference proteome</keyword>
<dbReference type="EMBL" id="VDCI01000002">
    <property type="protein sequence ID" value="TNJ37376.1"/>
    <property type="molecule type" value="Genomic_DNA"/>
</dbReference>
<feature type="binding site" evidence="14">
    <location>
        <position position="318"/>
    </location>
    <ligand>
        <name>FAD</name>
        <dbReference type="ChEBI" id="CHEBI:57692"/>
    </ligand>
</feature>
<evidence type="ECO:0000256" key="6">
    <source>
        <dbReference type="ARBA" id="ARBA00022630"/>
    </source>
</evidence>
<comment type="similarity">
    <text evidence="2 16">Belongs to the class-I pyridine nucleotide-disulfide oxidoreductase family.</text>
</comment>
<dbReference type="PRINTS" id="PR00411">
    <property type="entry name" value="PNDRDTASEI"/>
</dbReference>
<evidence type="ECO:0000313" key="19">
    <source>
        <dbReference type="EMBL" id="TNJ37376.1"/>
    </source>
</evidence>
<evidence type="ECO:0000256" key="12">
    <source>
        <dbReference type="ARBA" id="ARBA00049187"/>
    </source>
</evidence>
<feature type="binding site" evidence="14">
    <location>
        <position position="58"/>
    </location>
    <ligand>
        <name>FAD</name>
        <dbReference type="ChEBI" id="CHEBI:57692"/>
    </ligand>
</feature>